<accession>A0A1L9MW72</accession>
<evidence type="ECO:0000256" key="1">
    <source>
        <dbReference type="SAM" id="MobiDB-lite"/>
    </source>
</evidence>
<sequence>MLNNSEQWKAREQRQEKDPGQGKMVAVVVREDMTRRQGRGRIDGGWMESKYNLSKEGIEVSAGGKPDRWMNREVQMSYDVDIGVEKSKEWAEVCKGGRTVWVRGSRSALIFRLSDE</sequence>
<dbReference type="VEuPathDB" id="FungiDB:ASPTUDRAFT_804155"/>
<dbReference type="AlphaFoldDB" id="A0A1L9MW72"/>
<dbReference type="EMBL" id="KV878206">
    <property type="protein sequence ID" value="OJI81132.1"/>
    <property type="molecule type" value="Genomic_DNA"/>
</dbReference>
<organism evidence="2 3">
    <name type="scientific">Aspergillus tubingensis (strain CBS 134.48)</name>
    <dbReference type="NCBI Taxonomy" id="767770"/>
    <lineage>
        <taxon>Eukaryota</taxon>
        <taxon>Fungi</taxon>
        <taxon>Dikarya</taxon>
        <taxon>Ascomycota</taxon>
        <taxon>Pezizomycotina</taxon>
        <taxon>Eurotiomycetes</taxon>
        <taxon>Eurotiomycetidae</taxon>
        <taxon>Eurotiales</taxon>
        <taxon>Aspergillaceae</taxon>
        <taxon>Aspergillus</taxon>
        <taxon>Aspergillus subgen. Circumdati</taxon>
    </lineage>
</organism>
<reference evidence="3" key="1">
    <citation type="journal article" date="2017" name="Genome Biol.">
        <title>Comparative genomics reveals high biological diversity and specific adaptations in the industrially and medically important fungal genus Aspergillus.</title>
        <authorList>
            <person name="de Vries R.P."/>
            <person name="Riley R."/>
            <person name="Wiebenga A."/>
            <person name="Aguilar-Osorio G."/>
            <person name="Amillis S."/>
            <person name="Uchima C.A."/>
            <person name="Anderluh G."/>
            <person name="Asadollahi M."/>
            <person name="Askin M."/>
            <person name="Barry K."/>
            <person name="Battaglia E."/>
            <person name="Bayram O."/>
            <person name="Benocci T."/>
            <person name="Braus-Stromeyer S.A."/>
            <person name="Caldana C."/>
            <person name="Canovas D."/>
            <person name="Cerqueira G.C."/>
            <person name="Chen F."/>
            <person name="Chen W."/>
            <person name="Choi C."/>
            <person name="Clum A."/>
            <person name="Dos Santos R.A."/>
            <person name="Damasio A.R."/>
            <person name="Diallinas G."/>
            <person name="Emri T."/>
            <person name="Fekete E."/>
            <person name="Flipphi M."/>
            <person name="Freyberg S."/>
            <person name="Gallo A."/>
            <person name="Gournas C."/>
            <person name="Habgood R."/>
            <person name="Hainaut M."/>
            <person name="Harispe M.L."/>
            <person name="Henrissat B."/>
            <person name="Hilden K.S."/>
            <person name="Hope R."/>
            <person name="Hossain A."/>
            <person name="Karabika E."/>
            <person name="Karaffa L."/>
            <person name="Karanyi Z."/>
            <person name="Krasevec N."/>
            <person name="Kuo A."/>
            <person name="Kusch H."/>
            <person name="LaButti K."/>
            <person name="Lagendijk E.L."/>
            <person name="Lapidus A."/>
            <person name="Levasseur A."/>
            <person name="Lindquist E."/>
            <person name="Lipzen A."/>
            <person name="Logrieco A.F."/>
            <person name="MacCabe A."/>
            <person name="Maekelae M.R."/>
            <person name="Malavazi I."/>
            <person name="Melin P."/>
            <person name="Meyer V."/>
            <person name="Mielnichuk N."/>
            <person name="Miskei M."/>
            <person name="Molnar A.P."/>
            <person name="Mule G."/>
            <person name="Ngan C.Y."/>
            <person name="Orejas M."/>
            <person name="Orosz E."/>
            <person name="Ouedraogo J.P."/>
            <person name="Overkamp K.M."/>
            <person name="Park H.-S."/>
            <person name="Perrone G."/>
            <person name="Piumi F."/>
            <person name="Punt P.J."/>
            <person name="Ram A.F."/>
            <person name="Ramon A."/>
            <person name="Rauscher S."/>
            <person name="Record E."/>
            <person name="Riano-Pachon D.M."/>
            <person name="Robert V."/>
            <person name="Roehrig J."/>
            <person name="Ruller R."/>
            <person name="Salamov A."/>
            <person name="Salih N.S."/>
            <person name="Samson R.A."/>
            <person name="Sandor E."/>
            <person name="Sanguinetti M."/>
            <person name="Schuetze T."/>
            <person name="Sepcic K."/>
            <person name="Shelest E."/>
            <person name="Sherlock G."/>
            <person name="Sophianopoulou V."/>
            <person name="Squina F.M."/>
            <person name="Sun H."/>
            <person name="Susca A."/>
            <person name="Todd R.B."/>
            <person name="Tsang A."/>
            <person name="Unkles S.E."/>
            <person name="van de Wiele N."/>
            <person name="van Rossen-Uffink D."/>
            <person name="Oliveira J.V."/>
            <person name="Vesth T.C."/>
            <person name="Visser J."/>
            <person name="Yu J.-H."/>
            <person name="Zhou M."/>
            <person name="Andersen M.R."/>
            <person name="Archer D.B."/>
            <person name="Baker S.E."/>
            <person name="Benoit I."/>
            <person name="Brakhage A.A."/>
            <person name="Braus G.H."/>
            <person name="Fischer R."/>
            <person name="Frisvad J.C."/>
            <person name="Goldman G.H."/>
            <person name="Houbraken J."/>
            <person name="Oakley B."/>
            <person name="Pocsi I."/>
            <person name="Scazzocchio C."/>
            <person name="Seiboth B."/>
            <person name="vanKuyk P.A."/>
            <person name="Wortman J."/>
            <person name="Dyer P.S."/>
            <person name="Grigoriev I.V."/>
        </authorList>
    </citation>
    <scope>NUCLEOTIDE SEQUENCE [LARGE SCALE GENOMIC DNA]</scope>
    <source>
        <strain evidence="3">CBS 134.48</strain>
    </source>
</reference>
<evidence type="ECO:0000313" key="2">
    <source>
        <dbReference type="EMBL" id="OJI81132.1"/>
    </source>
</evidence>
<keyword evidence="3" id="KW-1185">Reference proteome</keyword>
<feature type="region of interest" description="Disordered" evidence="1">
    <location>
        <begin position="1"/>
        <end position="23"/>
    </location>
</feature>
<proteinExistence type="predicted"/>
<protein>
    <submittedName>
        <fullName evidence="2">Uncharacterized protein</fullName>
    </submittedName>
</protein>
<gene>
    <name evidence="2" type="ORF">ASPTUDRAFT_804155</name>
</gene>
<name>A0A1L9MW72_ASPTC</name>
<dbReference type="Proteomes" id="UP000184304">
    <property type="component" value="Unassembled WGS sequence"/>
</dbReference>
<feature type="compositionally biased region" description="Basic and acidic residues" evidence="1">
    <location>
        <begin position="8"/>
        <end position="20"/>
    </location>
</feature>
<evidence type="ECO:0000313" key="3">
    <source>
        <dbReference type="Proteomes" id="UP000184304"/>
    </source>
</evidence>